<dbReference type="GO" id="GO:0016758">
    <property type="term" value="F:hexosyltransferase activity"/>
    <property type="evidence" value="ECO:0007669"/>
    <property type="project" value="UniProtKB-ARBA"/>
</dbReference>
<evidence type="ECO:0000259" key="1">
    <source>
        <dbReference type="Pfam" id="PF00535"/>
    </source>
</evidence>
<protein>
    <submittedName>
        <fullName evidence="2">Putative glycosyltransferase EpsJ</fullName>
        <ecNumber evidence="2">2.4.-.-</ecNumber>
    </submittedName>
</protein>
<dbReference type="PANTHER" id="PTHR22916:SF3">
    <property type="entry name" value="UDP-GLCNAC:BETAGAL BETA-1,3-N-ACETYLGLUCOSAMINYLTRANSFERASE-LIKE PROTEIN 1"/>
    <property type="match status" value="1"/>
</dbReference>
<accession>A0A6N3ATY4</accession>
<gene>
    <name evidence="2" type="primary">epsJ</name>
    <name evidence="2" type="ORF">EFLFYP64_00898</name>
</gene>
<keyword evidence="2" id="KW-0808">Transferase</keyword>
<evidence type="ECO:0000313" key="2">
    <source>
        <dbReference type="EMBL" id="VYT94383.1"/>
    </source>
</evidence>
<dbReference type="EC" id="2.4.-.-" evidence="2"/>
<dbReference type="AlphaFoldDB" id="A0A6N3ATY4"/>
<proteinExistence type="predicted"/>
<feature type="domain" description="Glycosyltransferase 2-like" evidence="1">
    <location>
        <begin position="4"/>
        <end position="151"/>
    </location>
</feature>
<dbReference type="EMBL" id="CACRTQ010000019">
    <property type="protein sequence ID" value="VYT94383.1"/>
    <property type="molecule type" value="Genomic_DNA"/>
</dbReference>
<name>A0A6N3ATY4_ENTFC</name>
<sequence length="313" mass="36897">MLISVIVPIYNKQDYLSKCIETILNQSYSNLEIILVNDGSTDLSEQICIEFSRNDRRIKYLKTKNNGVSEARNIGISISKGKKILFVDADDYLSKDYVESFVKYSEYFIISGYIQNQKKVMPTPQKLSYIDTINNYGNLSNFLNTPYCKMYDSTIIKENDLKFNKKIRYGEDLDFNLKYLSKVEDVFFLPKALYNIVESPNGLSRITINNMWEYQSEIASTAYVYYGTDRHFSIGYISINLKIIRTTLYYYMSTFNEFKKMCAIITNTIFFSTLKKYMKEDCSIQIKEKIVFLLLDKKKYFMLYFLLKLKRRA</sequence>
<dbReference type="CDD" id="cd00761">
    <property type="entry name" value="Glyco_tranf_GTA_type"/>
    <property type="match status" value="1"/>
</dbReference>
<reference evidence="2" key="1">
    <citation type="submission" date="2019-11" db="EMBL/GenBank/DDBJ databases">
        <authorList>
            <person name="Feng L."/>
        </authorList>
    </citation>
    <scope>NUCLEOTIDE SEQUENCE</scope>
    <source>
        <strain evidence="2">EFaeciumLFYP64</strain>
    </source>
</reference>
<dbReference type="RefSeq" id="WP_104674927.1">
    <property type="nucleotide sequence ID" value="NZ_CACRTQ010000019.1"/>
</dbReference>
<dbReference type="Pfam" id="PF00535">
    <property type="entry name" value="Glycos_transf_2"/>
    <property type="match status" value="1"/>
</dbReference>
<keyword evidence="2" id="KW-0328">Glycosyltransferase</keyword>
<dbReference type="Gene3D" id="3.90.550.10">
    <property type="entry name" value="Spore Coat Polysaccharide Biosynthesis Protein SpsA, Chain A"/>
    <property type="match status" value="1"/>
</dbReference>
<dbReference type="InterPro" id="IPR001173">
    <property type="entry name" value="Glyco_trans_2-like"/>
</dbReference>
<dbReference type="SUPFAM" id="SSF53448">
    <property type="entry name" value="Nucleotide-diphospho-sugar transferases"/>
    <property type="match status" value="1"/>
</dbReference>
<dbReference type="InterPro" id="IPR029044">
    <property type="entry name" value="Nucleotide-diphossugar_trans"/>
</dbReference>
<organism evidence="2">
    <name type="scientific">Enterococcus faecium</name>
    <name type="common">Streptococcus faecium</name>
    <dbReference type="NCBI Taxonomy" id="1352"/>
    <lineage>
        <taxon>Bacteria</taxon>
        <taxon>Bacillati</taxon>
        <taxon>Bacillota</taxon>
        <taxon>Bacilli</taxon>
        <taxon>Lactobacillales</taxon>
        <taxon>Enterococcaceae</taxon>
        <taxon>Enterococcus</taxon>
    </lineage>
</organism>
<dbReference type="PANTHER" id="PTHR22916">
    <property type="entry name" value="GLYCOSYLTRANSFERASE"/>
    <property type="match status" value="1"/>
</dbReference>